<dbReference type="AlphaFoldDB" id="A0A1Y3Y152"/>
<proteinExistence type="predicted"/>
<dbReference type="EMBL" id="NFIE01000005">
    <property type="protein sequence ID" value="OUN89217.1"/>
    <property type="molecule type" value="Genomic_DNA"/>
</dbReference>
<evidence type="ECO:0008006" key="3">
    <source>
        <dbReference type="Google" id="ProtNLM"/>
    </source>
</evidence>
<gene>
    <name evidence="1" type="ORF">B5G02_03115</name>
</gene>
<dbReference type="OrthoDB" id="3197460at2"/>
<name>A0A1Y3Y152_9ACTN</name>
<reference evidence="2" key="1">
    <citation type="submission" date="2017-04" db="EMBL/GenBank/DDBJ databases">
        <title>Function of individual gut microbiota members based on whole genome sequencing of pure cultures obtained from chicken caecum.</title>
        <authorList>
            <person name="Medvecky M."/>
            <person name="Cejkova D."/>
            <person name="Polansky O."/>
            <person name="Karasova D."/>
            <person name="Kubasova T."/>
            <person name="Cizek A."/>
            <person name="Rychlik I."/>
        </authorList>
    </citation>
    <scope>NUCLEOTIDE SEQUENCE [LARGE SCALE GENOMIC DNA]</scope>
    <source>
        <strain evidence="2">An5</strain>
    </source>
</reference>
<protein>
    <recommendedName>
        <fullName evidence="3">DUF559 domain-containing protein</fullName>
    </recommendedName>
</protein>
<comment type="caution">
    <text evidence="1">The sequence shown here is derived from an EMBL/GenBank/DDBJ whole genome shotgun (WGS) entry which is preliminary data.</text>
</comment>
<keyword evidence="2" id="KW-1185">Reference proteome</keyword>
<dbReference type="Proteomes" id="UP000195781">
    <property type="component" value="Unassembled WGS sequence"/>
</dbReference>
<accession>A0A1Y3Y152</accession>
<evidence type="ECO:0000313" key="1">
    <source>
        <dbReference type="EMBL" id="OUN89217.1"/>
    </source>
</evidence>
<organism evidence="1 2">
    <name type="scientific">[Collinsella] massiliensis</name>
    <dbReference type="NCBI Taxonomy" id="1232426"/>
    <lineage>
        <taxon>Bacteria</taxon>
        <taxon>Bacillati</taxon>
        <taxon>Actinomycetota</taxon>
        <taxon>Coriobacteriia</taxon>
        <taxon>Coriobacteriales</taxon>
        <taxon>Coriobacteriaceae</taxon>
        <taxon>Enorma</taxon>
    </lineage>
</organism>
<sequence length="369" mass="41073">MIICDGSALDWWRTPEDVRMRQVTEEDLARLPEDGRLRDCCTIPLRRNANEAVRAVHARLLGDLKGVNLPVQAICRPGERDTLSHILYARRSYREIPARYLHDIGGGLAVTAPALTVLRYANNLSLLESIELMYEFAGTYGVWWPTRRARAAQFLLAENARAQHPRPALEEPEVYERPPLLTIGELEQAVADFPGMCGVAMTRRAVPYARAGAASPFQARLDMLLTLPVRVGGLAWPRPELNAAIELSPEAQALEREERCRGDFVWPERRVALLVRAPDDGGGAAGPAAMGEFAAQSGRARAIEAMGYTVFEAAPEQVVDGDALEALLSKMALTLQAPLPARPHEPKRDWDTLVKRLFKPLPRPRPRWF</sequence>
<dbReference type="RefSeq" id="WP_094335141.1">
    <property type="nucleotide sequence ID" value="NZ_NFIE01000005.1"/>
</dbReference>
<evidence type="ECO:0000313" key="2">
    <source>
        <dbReference type="Proteomes" id="UP000195781"/>
    </source>
</evidence>